<evidence type="ECO:0000256" key="5">
    <source>
        <dbReference type="PROSITE-ProRule" id="PRU00169"/>
    </source>
</evidence>
<dbReference type="AlphaFoldDB" id="A0A179DHV5"/>
<dbReference type="SUPFAM" id="SSF55785">
    <property type="entry name" value="PYP-like sensor domain (PAS domain)"/>
    <property type="match status" value="3"/>
</dbReference>
<dbReference type="PANTHER" id="PTHR45339:SF1">
    <property type="entry name" value="HYBRID SIGNAL TRANSDUCTION HISTIDINE KINASE J"/>
    <property type="match status" value="1"/>
</dbReference>
<dbReference type="Pfam" id="PF00989">
    <property type="entry name" value="PAS"/>
    <property type="match status" value="1"/>
</dbReference>
<dbReference type="Pfam" id="PF00072">
    <property type="entry name" value="Response_reg"/>
    <property type="match status" value="1"/>
</dbReference>
<evidence type="ECO:0000256" key="1">
    <source>
        <dbReference type="ARBA" id="ARBA00000085"/>
    </source>
</evidence>
<dbReference type="InterPro" id="IPR001610">
    <property type="entry name" value="PAC"/>
</dbReference>
<comment type="catalytic activity">
    <reaction evidence="1">
        <text>ATP + protein L-histidine = ADP + protein N-phospho-L-histidine.</text>
        <dbReference type="EC" id="2.7.13.3"/>
    </reaction>
</comment>
<dbReference type="PROSITE" id="PS50110">
    <property type="entry name" value="RESPONSE_REGULATORY"/>
    <property type="match status" value="1"/>
</dbReference>
<sequence>MILEEPNQQTDDTIANMALYDLFNENSEKDFMSILKLACYIGECNNAAITFVKDNLQIITYTKGNIEPKVLNLSKSLCKYTIQNGGFIQIPQLQKDTRLKDLEQEHHLTFNFFAGLSFITNDIDLKGTLCLFDETSKILTSVQIEALKDVSNQIINILDLKKKNLEGTHNKEEKEDFKILFNSSPDLICILDENQRILNINNASETILGISPAESLGLNISKFVFPEDRIHVLKTANEALLNKQKNFEVETRLVSKCGETKWISWNAVTKNRIWFIIGREITKQKQIIKSLNQLSTVASKINNGVAISNRDSEVIWVNDAFTKITGFNLDDVSNQKLGDIILSSESSQASVEEARRATRNKQSFSVELLAKRKDGKPIWLSIFNTIILDDKDEIESLIEIVVDITERKQSEEKLELLSLVASKTEIGVCISDENGNVNWINDSLINLLGFELNELQGKRIGDVVKGDDTDLPLLVTARKHAINLIPFSIEIKVYKKDGSEIWLSISNTPIKDEKQKTIKQIEIISDITQKKQAEFQLIEAKEQAIQLSKAKEMFLSVMSHEIRTPLNAIIGLTNILSDEEQLEDQKQSIKLLKFSSDNLLNLINDILDFSKIEIGKMELENKRLSIYELIKDIADSLTFKIKEKGIELKYKVDSNIPDQVRGDKTRLYQILINLINNGIKFTESGFVEIVVSLISVDSNYTYLKFQVIDTGIGIPEDKFDYIFESFTQAAANTTRKYGGSGLGLTITKKLIELYHGSIKVSSELGKGSTFEFELRFNNFVENENVITEEKTQLKEYLNAKILVVDDNEINRILATRVLAKFGLEVVCADNGFEAIALLQSKDFDLVLMDIHMPELSGYETVKKLRENNDDYFNNLPIIALTASILKDDIGEINESGMIDYQLKPFKPDELYAKIIKHIKK</sequence>
<feature type="domain" description="PAC" evidence="9">
    <location>
        <begin position="487"/>
        <end position="539"/>
    </location>
</feature>
<dbReference type="SUPFAM" id="SSF55781">
    <property type="entry name" value="GAF domain-like"/>
    <property type="match status" value="1"/>
</dbReference>
<dbReference type="OrthoDB" id="9811889at2"/>
<keyword evidence="3 5" id="KW-0597">Phosphoprotein</keyword>
<dbReference type="NCBIfam" id="TIGR00229">
    <property type="entry name" value="sensory_box"/>
    <property type="match status" value="3"/>
</dbReference>
<dbReference type="FunFam" id="3.30.565.10:FF:000010">
    <property type="entry name" value="Sensor histidine kinase RcsC"/>
    <property type="match status" value="1"/>
</dbReference>
<dbReference type="SMART" id="SM00086">
    <property type="entry name" value="PAC"/>
    <property type="match status" value="2"/>
</dbReference>
<dbReference type="PROSITE" id="PS50113">
    <property type="entry name" value="PAC"/>
    <property type="match status" value="2"/>
</dbReference>
<dbReference type="SUPFAM" id="SSF47384">
    <property type="entry name" value="Homodimeric domain of signal transducing histidine kinase"/>
    <property type="match status" value="1"/>
</dbReference>
<accession>A0A179DHV5</accession>
<dbReference type="SMART" id="SM00448">
    <property type="entry name" value="REC"/>
    <property type="match status" value="1"/>
</dbReference>
<dbReference type="EC" id="2.7.13.3" evidence="2"/>
<dbReference type="InterPro" id="IPR036097">
    <property type="entry name" value="HisK_dim/P_sf"/>
</dbReference>
<evidence type="ECO:0000259" key="9">
    <source>
        <dbReference type="PROSITE" id="PS50113"/>
    </source>
</evidence>
<dbReference type="SMART" id="SM00388">
    <property type="entry name" value="HisKA"/>
    <property type="match status" value="1"/>
</dbReference>
<dbReference type="RefSeq" id="WP_068821712.1">
    <property type="nucleotide sequence ID" value="NZ_LWHJ01000022.1"/>
</dbReference>
<keyword evidence="11" id="KW-1185">Reference proteome</keyword>
<evidence type="ECO:0000259" key="8">
    <source>
        <dbReference type="PROSITE" id="PS50112"/>
    </source>
</evidence>
<proteinExistence type="predicted"/>
<feature type="domain" description="Histidine kinase" evidence="6">
    <location>
        <begin position="557"/>
        <end position="778"/>
    </location>
</feature>
<dbReference type="InterPro" id="IPR004358">
    <property type="entry name" value="Sig_transdc_His_kin-like_C"/>
</dbReference>
<dbReference type="Proteomes" id="UP000078459">
    <property type="component" value="Unassembled WGS sequence"/>
</dbReference>
<feature type="domain" description="PAC" evidence="9">
    <location>
        <begin position="362"/>
        <end position="416"/>
    </location>
</feature>
<dbReference type="CDD" id="cd00130">
    <property type="entry name" value="PAS"/>
    <property type="match status" value="3"/>
</dbReference>
<evidence type="ECO:0000259" key="6">
    <source>
        <dbReference type="PROSITE" id="PS50109"/>
    </source>
</evidence>
<evidence type="ECO:0000256" key="2">
    <source>
        <dbReference type="ARBA" id="ARBA00012438"/>
    </source>
</evidence>
<dbReference type="Gene3D" id="3.30.450.20">
    <property type="entry name" value="PAS domain"/>
    <property type="match status" value="3"/>
</dbReference>
<dbReference type="InterPro" id="IPR001789">
    <property type="entry name" value="Sig_transdc_resp-reg_receiver"/>
</dbReference>
<dbReference type="Pfam" id="PF13426">
    <property type="entry name" value="PAS_9"/>
    <property type="match status" value="2"/>
</dbReference>
<feature type="domain" description="PAS" evidence="8">
    <location>
        <begin position="173"/>
        <end position="243"/>
    </location>
</feature>
<feature type="domain" description="PAS" evidence="8">
    <location>
        <begin position="413"/>
        <end position="468"/>
    </location>
</feature>
<dbReference type="InterPro" id="IPR000700">
    <property type="entry name" value="PAS-assoc_C"/>
</dbReference>
<dbReference type="Gene3D" id="1.10.287.130">
    <property type="match status" value="1"/>
</dbReference>
<dbReference type="InterPro" id="IPR003594">
    <property type="entry name" value="HATPase_dom"/>
</dbReference>
<evidence type="ECO:0000256" key="4">
    <source>
        <dbReference type="ARBA" id="ARBA00023012"/>
    </source>
</evidence>
<name>A0A179DHV5_9SPHI</name>
<reference evidence="10 11" key="1">
    <citation type="submission" date="2016-04" db="EMBL/GenBank/DDBJ databases">
        <authorList>
            <person name="Evans L.H."/>
            <person name="Alamgir A."/>
            <person name="Owens N."/>
            <person name="Weber N.D."/>
            <person name="Virtaneva K."/>
            <person name="Barbian K."/>
            <person name="Babar A."/>
            <person name="Rosenke K."/>
        </authorList>
    </citation>
    <scope>NUCLEOTIDE SEQUENCE [LARGE SCALE GENOMIC DNA]</scope>
    <source>
        <strain evidence="10 11">CCM 8644</strain>
    </source>
</reference>
<keyword evidence="4" id="KW-0902">Two-component regulatory system</keyword>
<dbReference type="PRINTS" id="PR00344">
    <property type="entry name" value="BCTRLSENSOR"/>
</dbReference>
<dbReference type="CDD" id="cd16922">
    <property type="entry name" value="HATPase_EvgS-ArcB-TorS-like"/>
    <property type="match status" value="1"/>
</dbReference>
<dbReference type="STRING" id="1826909.A5893_05875"/>
<dbReference type="CDD" id="cd17546">
    <property type="entry name" value="REC_hyHK_CKI1_RcsC-like"/>
    <property type="match status" value="1"/>
</dbReference>
<feature type="domain" description="PAS" evidence="8">
    <location>
        <begin position="290"/>
        <end position="361"/>
    </location>
</feature>
<protein>
    <recommendedName>
        <fullName evidence="2">histidine kinase</fullName>
        <ecNumber evidence="2">2.7.13.3</ecNumber>
    </recommendedName>
</protein>
<feature type="modified residue" description="4-aspartylphosphate" evidence="5">
    <location>
        <position position="849"/>
    </location>
</feature>
<dbReference type="PROSITE" id="PS50112">
    <property type="entry name" value="PAS"/>
    <property type="match status" value="3"/>
</dbReference>
<dbReference type="PANTHER" id="PTHR45339">
    <property type="entry name" value="HYBRID SIGNAL TRANSDUCTION HISTIDINE KINASE J"/>
    <property type="match status" value="1"/>
</dbReference>
<dbReference type="SMART" id="SM00387">
    <property type="entry name" value="HATPase_c"/>
    <property type="match status" value="1"/>
</dbReference>
<dbReference type="Gene3D" id="3.30.565.10">
    <property type="entry name" value="Histidine kinase-like ATPase, C-terminal domain"/>
    <property type="match status" value="1"/>
</dbReference>
<dbReference type="PROSITE" id="PS50109">
    <property type="entry name" value="HIS_KIN"/>
    <property type="match status" value="1"/>
</dbReference>
<dbReference type="InterPro" id="IPR013767">
    <property type="entry name" value="PAS_fold"/>
</dbReference>
<reference evidence="10 11" key="2">
    <citation type="submission" date="2016-06" db="EMBL/GenBank/DDBJ databases">
        <title>Pedobacter psychrophilus sp. nov., isolated from Antarctic fragmentary rock.</title>
        <authorList>
            <person name="Svec P."/>
        </authorList>
    </citation>
    <scope>NUCLEOTIDE SEQUENCE [LARGE SCALE GENOMIC DNA]</scope>
    <source>
        <strain evidence="10 11">CCM 8644</strain>
    </source>
</reference>
<comment type="caution">
    <text evidence="10">The sequence shown here is derived from an EMBL/GenBank/DDBJ whole genome shotgun (WGS) entry which is preliminary data.</text>
</comment>
<gene>
    <name evidence="10" type="ORF">A5893_05875</name>
</gene>
<evidence type="ECO:0000259" key="7">
    <source>
        <dbReference type="PROSITE" id="PS50110"/>
    </source>
</evidence>
<dbReference type="SMART" id="SM00091">
    <property type="entry name" value="PAS"/>
    <property type="match status" value="3"/>
</dbReference>
<dbReference type="InterPro" id="IPR036890">
    <property type="entry name" value="HATPase_C_sf"/>
</dbReference>
<feature type="domain" description="Response regulatory" evidence="7">
    <location>
        <begin position="800"/>
        <end position="918"/>
    </location>
</feature>
<dbReference type="Gene3D" id="3.40.50.2300">
    <property type="match status" value="1"/>
</dbReference>
<dbReference type="Pfam" id="PF00512">
    <property type="entry name" value="HisKA"/>
    <property type="match status" value="1"/>
</dbReference>
<dbReference type="SUPFAM" id="SSF55874">
    <property type="entry name" value="ATPase domain of HSP90 chaperone/DNA topoisomerase II/histidine kinase"/>
    <property type="match status" value="1"/>
</dbReference>
<organism evidence="10 11">
    <name type="scientific">Pedobacter psychrophilus</name>
    <dbReference type="NCBI Taxonomy" id="1826909"/>
    <lineage>
        <taxon>Bacteria</taxon>
        <taxon>Pseudomonadati</taxon>
        <taxon>Bacteroidota</taxon>
        <taxon>Sphingobacteriia</taxon>
        <taxon>Sphingobacteriales</taxon>
        <taxon>Sphingobacteriaceae</taxon>
        <taxon>Pedobacter</taxon>
    </lineage>
</organism>
<dbReference type="CDD" id="cd00082">
    <property type="entry name" value="HisKA"/>
    <property type="match status" value="1"/>
</dbReference>
<dbReference type="InterPro" id="IPR011006">
    <property type="entry name" value="CheY-like_superfamily"/>
</dbReference>
<dbReference type="InterPro" id="IPR000014">
    <property type="entry name" value="PAS"/>
</dbReference>
<dbReference type="GO" id="GO:0006355">
    <property type="term" value="P:regulation of DNA-templated transcription"/>
    <property type="evidence" value="ECO:0007669"/>
    <property type="project" value="InterPro"/>
</dbReference>
<dbReference type="InterPro" id="IPR035965">
    <property type="entry name" value="PAS-like_dom_sf"/>
</dbReference>
<dbReference type="Pfam" id="PF02518">
    <property type="entry name" value="HATPase_c"/>
    <property type="match status" value="1"/>
</dbReference>
<evidence type="ECO:0000256" key="3">
    <source>
        <dbReference type="ARBA" id="ARBA00022553"/>
    </source>
</evidence>
<evidence type="ECO:0000313" key="10">
    <source>
        <dbReference type="EMBL" id="OAQ40474.1"/>
    </source>
</evidence>
<dbReference type="InterPro" id="IPR005467">
    <property type="entry name" value="His_kinase_dom"/>
</dbReference>
<evidence type="ECO:0000313" key="11">
    <source>
        <dbReference type="Proteomes" id="UP000078459"/>
    </source>
</evidence>
<dbReference type="GO" id="GO:0000155">
    <property type="term" value="F:phosphorelay sensor kinase activity"/>
    <property type="evidence" value="ECO:0007669"/>
    <property type="project" value="InterPro"/>
</dbReference>
<dbReference type="SUPFAM" id="SSF52172">
    <property type="entry name" value="CheY-like"/>
    <property type="match status" value="1"/>
</dbReference>
<dbReference type="EMBL" id="LWHJ01000022">
    <property type="protein sequence ID" value="OAQ40474.1"/>
    <property type="molecule type" value="Genomic_DNA"/>
</dbReference>
<dbReference type="InterPro" id="IPR003661">
    <property type="entry name" value="HisK_dim/P_dom"/>
</dbReference>